<gene>
    <name evidence="1" type="ORF">AA20_02980</name>
</gene>
<protein>
    <recommendedName>
        <fullName evidence="3">Aminoglycoside phosphotransferase domain-containing protein</fullName>
    </recommendedName>
</protein>
<proteinExistence type="predicted"/>
<evidence type="ECO:0008006" key="3">
    <source>
        <dbReference type="Google" id="ProtNLM"/>
    </source>
</evidence>
<accession>A0A0G9K539</accession>
<dbReference type="PATRIC" id="fig|1447256.3.peg.574"/>
<dbReference type="InterPro" id="IPR011009">
    <property type="entry name" value="Kinase-like_dom_sf"/>
</dbReference>
<comment type="caution">
    <text evidence="1">The sequence shown here is derived from an EMBL/GenBank/DDBJ whole genome shotgun (WGS) entry which is preliminary data.</text>
</comment>
<sequence length="283" mass="33821">MTVKKIIRKLLFQIKNPFVVYKLIPLLSKKNLYVDEKYVNNDFLKLLKKLNRFNKFSISSTGSLILFYSDKVIKIPLGDVSKESLEKNYENYLLLKNSEFKDFVDYKLCKFDKYYEMDTLETINISNHEVEKILDYFNAKSKKIRLSSIKDKLFYNFDKVNKICGIKNVSFEDIEIESCPMHGDLTENNIMQNKNKQIVLIDLDRFVMEGICGFDLLHFKVDRKSKRLKVSFFECIKQMIDNSQVNKNKLFLYIKYRVSQEHNLKVKLDKNYYDNYKSFFNDE</sequence>
<evidence type="ECO:0000313" key="2">
    <source>
        <dbReference type="Proteomes" id="UP000035514"/>
    </source>
</evidence>
<dbReference type="Proteomes" id="UP000035514">
    <property type="component" value="Unassembled WGS sequence"/>
</dbReference>
<evidence type="ECO:0000313" key="1">
    <source>
        <dbReference type="EMBL" id="KLE01639.1"/>
    </source>
</evidence>
<dbReference type="EMBL" id="JAIQ01000063">
    <property type="protein sequence ID" value="KLE01639.1"/>
    <property type="molecule type" value="Genomic_DNA"/>
</dbReference>
<dbReference type="Gene3D" id="3.90.1200.10">
    <property type="match status" value="1"/>
</dbReference>
<organism evidence="1 2">
    <name type="scientific">Aliarcobacter butzleri L348</name>
    <dbReference type="NCBI Taxonomy" id="1447256"/>
    <lineage>
        <taxon>Bacteria</taxon>
        <taxon>Pseudomonadati</taxon>
        <taxon>Campylobacterota</taxon>
        <taxon>Epsilonproteobacteria</taxon>
        <taxon>Campylobacterales</taxon>
        <taxon>Arcobacteraceae</taxon>
        <taxon>Aliarcobacter</taxon>
    </lineage>
</organism>
<dbReference type="SUPFAM" id="SSF56112">
    <property type="entry name" value="Protein kinase-like (PK-like)"/>
    <property type="match status" value="1"/>
</dbReference>
<dbReference type="RefSeq" id="WP_046996316.1">
    <property type="nucleotide sequence ID" value="NZ_JAIQ01000063.1"/>
</dbReference>
<reference evidence="1 2" key="1">
    <citation type="submission" date="2014-01" db="EMBL/GenBank/DDBJ databases">
        <title>Development of a Comparative Genomic Fingerprinting Assay for High Resolution Genotyping of Arcobacter butzleri.</title>
        <authorList>
            <person name="Webb A.L."/>
            <person name="Inglis G.D."/>
            <person name="Kruczkiewicz P."/>
            <person name="Selinger L.B."/>
            <person name="Taboada E.N."/>
        </authorList>
    </citation>
    <scope>NUCLEOTIDE SEQUENCE [LARGE SCALE GENOMIC DNA]</scope>
    <source>
        <strain evidence="1 2">L348</strain>
    </source>
</reference>
<name>A0A0G9K539_9BACT</name>
<dbReference type="AlphaFoldDB" id="A0A0G9K539"/>